<name>A0A0D8ZWB1_9CYAN</name>
<accession>A0A0D8ZWB1</accession>
<dbReference type="RefSeq" id="WP_045053774.1">
    <property type="nucleotide sequence ID" value="NZ_CAWMDP010000026.1"/>
</dbReference>
<keyword evidence="3" id="KW-1185">Reference proteome</keyword>
<protein>
    <recommendedName>
        <fullName evidence="4">Histidine kinase</fullName>
    </recommendedName>
</protein>
<proteinExistence type="predicted"/>
<comment type="caution">
    <text evidence="2">The sequence shown here is derived from an EMBL/GenBank/DDBJ whole genome shotgun (WGS) entry which is preliminary data.</text>
</comment>
<dbReference type="OrthoDB" id="158981at2"/>
<dbReference type="EMBL" id="JYON01000004">
    <property type="protein sequence ID" value="KJH72709.1"/>
    <property type="molecule type" value="Genomic_DNA"/>
</dbReference>
<evidence type="ECO:0000313" key="3">
    <source>
        <dbReference type="Proteomes" id="UP000032452"/>
    </source>
</evidence>
<evidence type="ECO:0000256" key="1">
    <source>
        <dbReference type="SAM" id="Phobius"/>
    </source>
</evidence>
<organism evidence="2 3">
    <name type="scientific">Aliterella atlantica CENA595</name>
    <dbReference type="NCBI Taxonomy" id="1618023"/>
    <lineage>
        <taxon>Bacteria</taxon>
        <taxon>Bacillati</taxon>
        <taxon>Cyanobacteriota</taxon>
        <taxon>Cyanophyceae</taxon>
        <taxon>Chroococcidiopsidales</taxon>
        <taxon>Aliterellaceae</taxon>
        <taxon>Aliterella</taxon>
    </lineage>
</organism>
<keyword evidence="1" id="KW-0812">Transmembrane</keyword>
<dbReference type="STRING" id="1618023.UH38_06285"/>
<evidence type="ECO:0008006" key="4">
    <source>
        <dbReference type="Google" id="ProtNLM"/>
    </source>
</evidence>
<reference evidence="2 3" key="1">
    <citation type="submission" date="2015-02" db="EMBL/GenBank/DDBJ databases">
        <title>Draft genome of a novel marine cyanobacterium (Chroococcales) isolated from South Atlantic Ocean.</title>
        <authorList>
            <person name="Rigonato J."/>
            <person name="Alvarenga D.O."/>
            <person name="Branco L.H."/>
            <person name="Varani A.M."/>
            <person name="Brandini F.P."/>
            <person name="Fiore M.F."/>
        </authorList>
    </citation>
    <scope>NUCLEOTIDE SEQUENCE [LARGE SCALE GENOMIC DNA]</scope>
    <source>
        <strain evidence="2 3">CENA595</strain>
    </source>
</reference>
<evidence type="ECO:0000313" key="2">
    <source>
        <dbReference type="EMBL" id="KJH72709.1"/>
    </source>
</evidence>
<dbReference type="Gene3D" id="3.30.450.20">
    <property type="entry name" value="PAS domain"/>
    <property type="match status" value="1"/>
</dbReference>
<keyword evidence="1" id="KW-1133">Transmembrane helix</keyword>
<dbReference type="AlphaFoldDB" id="A0A0D8ZWB1"/>
<gene>
    <name evidence="2" type="ORF">UH38_06285</name>
</gene>
<keyword evidence="1" id="KW-0472">Membrane</keyword>
<feature type="transmembrane region" description="Helical" evidence="1">
    <location>
        <begin position="6"/>
        <end position="24"/>
    </location>
</feature>
<dbReference type="Proteomes" id="UP000032452">
    <property type="component" value="Unassembled WGS sequence"/>
</dbReference>
<sequence>MLIVALAIVSVIAVLLLVALLLVVRQSKLKFQQMDKEQAATTIALQQSHSRFQQLAANIPGAIDRDVMHADGSDTSIYTSDRFWEEQTRMATEAADLGMWFWNIPQNELVWTDRCKALFGIAPTEQMTYEKFLNAEPIPLI</sequence>